<dbReference type="EMBL" id="BMCJ01000009">
    <property type="protein sequence ID" value="GGD02611.1"/>
    <property type="molecule type" value="Genomic_DNA"/>
</dbReference>
<evidence type="ECO:0000313" key="3">
    <source>
        <dbReference type="Proteomes" id="UP000619534"/>
    </source>
</evidence>
<keyword evidence="1" id="KW-0472">Membrane</keyword>
<evidence type="ECO:0000313" key="2">
    <source>
        <dbReference type="EMBL" id="GGD02611.1"/>
    </source>
</evidence>
<sequence length="166" mass="18872">MEMERTKQLFTGMDRKDQLYFANVCGIAVFGLFLLFSFTVAGTDTALRVMVILTEIFGVMTLAAGVAGIIYFTNERRWFSIAVVSFLSVWAIFAIGYEIGLGEPMGNYWLLFITYYITLIASVVFIRLSYSRIDNVLKVVPAVFLFINALLTLYMVFLNMWWGLTA</sequence>
<dbReference type="Proteomes" id="UP000619534">
    <property type="component" value="Unassembled WGS sequence"/>
</dbReference>
<dbReference type="RefSeq" id="WP_062444007.1">
    <property type="nucleotide sequence ID" value="NZ_BMCJ01000009.1"/>
</dbReference>
<organism evidence="2 3">
    <name type="scientific">Thalassobacillus devorans</name>
    <dbReference type="NCBI Taxonomy" id="279813"/>
    <lineage>
        <taxon>Bacteria</taxon>
        <taxon>Bacillati</taxon>
        <taxon>Bacillota</taxon>
        <taxon>Bacilli</taxon>
        <taxon>Bacillales</taxon>
        <taxon>Bacillaceae</taxon>
        <taxon>Thalassobacillus</taxon>
    </lineage>
</organism>
<gene>
    <name evidence="2" type="ORF">GCM10007216_36710</name>
</gene>
<evidence type="ECO:0008006" key="4">
    <source>
        <dbReference type="Google" id="ProtNLM"/>
    </source>
</evidence>
<name>A0ABQ1PSN4_9BACI</name>
<proteinExistence type="predicted"/>
<keyword evidence="3" id="KW-1185">Reference proteome</keyword>
<feature type="transmembrane region" description="Helical" evidence="1">
    <location>
        <begin position="47"/>
        <end position="71"/>
    </location>
</feature>
<protein>
    <recommendedName>
        <fullName evidence="4">DUF2157 domain-containing protein</fullName>
    </recommendedName>
</protein>
<feature type="transmembrane region" description="Helical" evidence="1">
    <location>
        <begin position="109"/>
        <end position="130"/>
    </location>
</feature>
<accession>A0ABQ1PSN4</accession>
<keyword evidence="1" id="KW-0812">Transmembrane</keyword>
<reference evidence="3" key="1">
    <citation type="journal article" date="2019" name="Int. J. Syst. Evol. Microbiol.">
        <title>The Global Catalogue of Microorganisms (GCM) 10K type strain sequencing project: providing services to taxonomists for standard genome sequencing and annotation.</title>
        <authorList>
            <consortium name="The Broad Institute Genomics Platform"/>
            <consortium name="The Broad Institute Genome Sequencing Center for Infectious Disease"/>
            <person name="Wu L."/>
            <person name="Ma J."/>
        </authorList>
    </citation>
    <scope>NUCLEOTIDE SEQUENCE [LARGE SCALE GENOMIC DNA]</scope>
    <source>
        <strain evidence="3">CCM 7282</strain>
    </source>
</reference>
<keyword evidence="1" id="KW-1133">Transmembrane helix</keyword>
<feature type="transmembrane region" description="Helical" evidence="1">
    <location>
        <begin position="78"/>
        <end position="97"/>
    </location>
</feature>
<comment type="caution">
    <text evidence="2">The sequence shown here is derived from an EMBL/GenBank/DDBJ whole genome shotgun (WGS) entry which is preliminary data.</text>
</comment>
<feature type="transmembrane region" description="Helical" evidence="1">
    <location>
        <begin position="20"/>
        <end position="41"/>
    </location>
</feature>
<feature type="transmembrane region" description="Helical" evidence="1">
    <location>
        <begin position="142"/>
        <end position="162"/>
    </location>
</feature>
<evidence type="ECO:0000256" key="1">
    <source>
        <dbReference type="SAM" id="Phobius"/>
    </source>
</evidence>